<dbReference type="InterPro" id="IPR017592">
    <property type="entry name" value="Pilus_assmbl_Flp-typ_CpaB"/>
</dbReference>
<dbReference type="Proteomes" id="UP000029989">
    <property type="component" value="Unassembled WGS sequence"/>
</dbReference>
<feature type="transmembrane region" description="Helical" evidence="1">
    <location>
        <begin position="12"/>
        <end position="33"/>
    </location>
</feature>
<keyword evidence="1" id="KW-0812">Transmembrane</keyword>
<dbReference type="SMART" id="SM00858">
    <property type="entry name" value="SAF"/>
    <property type="match status" value="1"/>
</dbReference>
<gene>
    <name evidence="3" type="ORF">N799_02230</name>
</gene>
<dbReference type="InterPro" id="IPR013974">
    <property type="entry name" value="SAF"/>
</dbReference>
<keyword evidence="4" id="KW-1185">Reference proteome</keyword>
<keyword evidence="1" id="KW-0472">Membrane</keyword>
<dbReference type="STRING" id="913325.N799_02230"/>
<dbReference type="eggNOG" id="COG3745">
    <property type="taxonomic scope" value="Bacteria"/>
</dbReference>
<evidence type="ECO:0000259" key="2">
    <source>
        <dbReference type="SMART" id="SM00858"/>
    </source>
</evidence>
<dbReference type="Pfam" id="PF16976">
    <property type="entry name" value="RcpC"/>
    <property type="match status" value="1"/>
</dbReference>
<keyword evidence="1" id="KW-1133">Transmembrane helix</keyword>
<dbReference type="OrthoDB" id="2037472at2"/>
<dbReference type="NCBIfam" id="TIGR03177">
    <property type="entry name" value="pilus_cpaB"/>
    <property type="match status" value="1"/>
</dbReference>
<proteinExistence type="predicted"/>
<dbReference type="CDD" id="cd11614">
    <property type="entry name" value="SAF_CpaB_FlgA_like"/>
    <property type="match status" value="1"/>
</dbReference>
<name>A0A0A0F304_9GAMM</name>
<evidence type="ECO:0000256" key="1">
    <source>
        <dbReference type="SAM" id="Phobius"/>
    </source>
</evidence>
<dbReference type="Pfam" id="PF08666">
    <property type="entry name" value="SAF"/>
    <property type="match status" value="1"/>
</dbReference>
<comment type="caution">
    <text evidence="3">The sequence shown here is derived from an EMBL/GenBank/DDBJ whole genome shotgun (WGS) entry which is preliminary data.</text>
</comment>
<feature type="domain" description="SAF" evidence="2">
    <location>
        <begin position="49"/>
        <end position="113"/>
    </location>
</feature>
<protein>
    <submittedName>
        <fullName evidence="3">Pilus assembly protein CpaB</fullName>
    </submittedName>
</protein>
<accession>A0A0A0F304</accession>
<dbReference type="AlphaFoldDB" id="A0A0A0F304"/>
<dbReference type="EMBL" id="AVPT01000009">
    <property type="protein sequence ID" value="KGM56728.1"/>
    <property type="molecule type" value="Genomic_DNA"/>
</dbReference>
<evidence type="ECO:0000313" key="3">
    <source>
        <dbReference type="EMBL" id="KGM56728.1"/>
    </source>
</evidence>
<sequence length="265" mass="28415">MENRMPTVNRNLLYIGVAALLGVIAAVAAVGYIRAEVDERTRDAATEMVPVAVPKRDMDIGTVINEEDLAVREVPVDFVPADAVTPDNYTMLMGRMLRAPVREGAPLPGAALVPLYDQFSRVIGEGRVGYTLQVDETNSISGMVTPGDRVDILMSVEQDGGNTRVMPLLEDINVLATGTRVGEELANDEGGLGFSTMTLELQPRQAERLTVADKAGDLRVLLRQREDGTAFGLDGLTESELLRGAPRPVARRRGGGVEFIIGGGS</sequence>
<dbReference type="InterPro" id="IPR031571">
    <property type="entry name" value="RcpC_dom"/>
</dbReference>
<organism evidence="3 4">
    <name type="scientific">Lysobacter arseniciresistens ZS79</name>
    <dbReference type="NCBI Taxonomy" id="913325"/>
    <lineage>
        <taxon>Bacteria</taxon>
        <taxon>Pseudomonadati</taxon>
        <taxon>Pseudomonadota</taxon>
        <taxon>Gammaproteobacteria</taxon>
        <taxon>Lysobacterales</taxon>
        <taxon>Lysobacteraceae</taxon>
        <taxon>Novilysobacter</taxon>
    </lineage>
</organism>
<reference evidence="3 4" key="1">
    <citation type="journal article" date="2015" name="Stand. Genomic Sci.">
        <title>Genomic information of the arsenic-resistant bacterium Lysobacter arseniciresistens type strain ZS79(T) and comparison of Lysobacter draft genomes.</title>
        <authorList>
            <person name="Liu L."/>
            <person name="Zhang S."/>
            <person name="Luo M."/>
            <person name="Wang G."/>
        </authorList>
    </citation>
    <scope>NUCLEOTIDE SEQUENCE [LARGE SCALE GENOMIC DNA]</scope>
    <source>
        <strain evidence="3 4">ZS79</strain>
    </source>
</reference>
<evidence type="ECO:0000313" key="4">
    <source>
        <dbReference type="Proteomes" id="UP000029989"/>
    </source>
</evidence>